<feature type="region of interest" description="Disordered" evidence="1">
    <location>
        <begin position="215"/>
        <end position="242"/>
    </location>
</feature>
<dbReference type="AlphaFoldDB" id="A0A167PU76"/>
<reference evidence="2 3" key="1">
    <citation type="journal article" date="2016" name="Mol. Biol. Evol.">
        <title>Comparative Genomics of Early-Diverging Mushroom-Forming Fungi Provides Insights into the Origins of Lignocellulose Decay Capabilities.</title>
        <authorList>
            <person name="Nagy L.G."/>
            <person name="Riley R."/>
            <person name="Tritt A."/>
            <person name="Adam C."/>
            <person name="Daum C."/>
            <person name="Floudas D."/>
            <person name="Sun H."/>
            <person name="Yadav J.S."/>
            <person name="Pangilinan J."/>
            <person name="Larsson K.H."/>
            <person name="Matsuura K."/>
            <person name="Barry K."/>
            <person name="Labutti K."/>
            <person name="Kuo R."/>
            <person name="Ohm R.A."/>
            <person name="Bhattacharya S.S."/>
            <person name="Shirouzu T."/>
            <person name="Yoshinaga Y."/>
            <person name="Martin F.M."/>
            <person name="Grigoriev I.V."/>
            <person name="Hibbett D.S."/>
        </authorList>
    </citation>
    <scope>NUCLEOTIDE SEQUENCE [LARGE SCALE GENOMIC DNA]</scope>
    <source>
        <strain evidence="2 3">TUFC12733</strain>
    </source>
</reference>
<dbReference type="EMBL" id="KV417273">
    <property type="protein sequence ID" value="KZO99126.1"/>
    <property type="molecule type" value="Genomic_DNA"/>
</dbReference>
<protein>
    <submittedName>
        <fullName evidence="2">Uncharacterized protein</fullName>
    </submittedName>
</protein>
<gene>
    <name evidence="2" type="ORF">CALVIDRAFT_534673</name>
</gene>
<evidence type="ECO:0000313" key="3">
    <source>
        <dbReference type="Proteomes" id="UP000076738"/>
    </source>
</evidence>
<feature type="region of interest" description="Disordered" evidence="1">
    <location>
        <begin position="278"/>
        <end position="303"/>
    </location>
</feature>
<feature type="compositionally biased region" description="Polar residues" evidence="1">
    <location>
        <begin position="280"/>
        <end position="289"/>
    </location>
</feature>
<dbReference type="OrthoDB" id="10009287at2759"/>
<organism evidence="2 3">
    <name type="scientific">Calocera viscosa (strain TUFC12733)</name>
    <dbReference type="NCBI Taxonomy" id="1330018"/>
    <lineage>
        <taxon>Eukaryota</taxon>
        <taxon>Fungi</taxon>
        <taxon>Dikarya</taxon>
        <taxon>Basidiomycota</taxon>
        <taxon>Agaricomycotina</taxon>
        <taxon>Dacrymycetes</taxon>
        <taxon>Dacrymycetales</taxon>
        <taxon>Dacrymycetaceae</taxon>
        <taxon>Calocera</taxon>
    </lineage>
</organism>
<proteinExistence type="predicted"/>
<dbReference type="Proteomes" id="UP000076738">
    <property type="component" value="Unassembled WGS sequence"/>
</dbReference>
<accession>A0A167PU76</accession>
<keyword evidence="3" id="KW-1185">Reference proteome</keyword>
<feature type="compositionally biased region" description="Basic and acidic residues" evidence="1">
    <location>
        <begin position="292"/>
        <end position="303"/>
    </location>
</feature>
<name>A0A167PU76_CALVF</name>
<dbReference type="STRING" id="1330018.A0A167PU76"/>
<evidence type="ECO:0000313" key="2">
    <source>
        <dbReference type="EMBL" id="KZO99126.1"/>
    </source>
</evidence>
<evidence type="ECO:0000256" key="1">
    <source>
        <dbReference type="SAM" id="MobiDB-lite"/>
    </source>
</evidence>
<sequence>MVFLICLAVNDGHLASFLYAGVLVPFLAENEQLIDSNLAAIKPQITEFARDTANKLWRFLQSYIAAEAQQMQNQPPMQPQAPPPTLADPVSGPAAAAWGLFRHYAPAAMAGLATAFGTTGAPADGNTAAPVQGYSVDHDTIRARRRQLEAELAALASPAARNQPLPPNPAQTATSLTSYFNTLPKGATAASTGIATSPANIPLPPPNRTPYDYPPPVMRTSPGGSPAASLHSRTPYDSEEERQKGYDVMRKDEAEPFVGGFVAPGQPPMVQRQSWWGWASGSNPAQQGYQKVGEELAKDGKDE</sequence>